<dbReference type="InterPro" id="IPR001789">
    <property type="entry name" value="Sig_transdc_resp-reg_receiver"/>
</dbReference>
<name>A0A1J5P807_9ZZZZ</name>
<comment type="caution">
    <text evidence="4">The sequence shown here is derived from an EMBL/GenBank/DDBJ whole genome shotgun (WGS) entry which is preliminary data.</text>
</comment>
<dbReference type="GO" id="GO:0000160">
    <property type="term" value="P:phosphorelay signal transduction system"/>
    <property type="evidence" value="ECO:0007669"/>
    <property type="project" value="InterPro"/>
</dbReference>
<proteinExistence type="predicted"/>
<reference evidence="4" key="1">
    <citation type="submission" date="2016-10" db="EMBL/GenBank/DDBJ databases">
        <title>Sequence of Gallionella enrichment culture.</title>
        <authorList>
            <person name="Poehlein A."/>
            <person name="Muehling M."/>
            <person name="Daniel R."/>
        </authorList>
    </citation>
    <scope>NUCLEOTIDE SEQUENCE</scope>
</reference>
<dbReference type="PROSITE" id="PS50110">
    <property type="entry name" value="RESPONSE_REGULATORY"/>
    <property type="match status" value="1"/>
</dbReference>
<evidence type="ECO:0000259" key="3">
    <source>
        <dbReference type="PROSITE" id="PS50110"/>
    </source>
</evidence>
<dbReference type="InterPro" id="IPR011006">
    <property type="entry name" value="CheY-like_superfamily"/>
</dbReference>
<dbReference type="AlphaFoldDB" id="A0A1J5P807"/>
<organism evidence="4">
    <name type="scientific">mine drainage metagenome</name>
    <dbReference type="NCBI Taxonomy" id="410659"/>
    <lineage>
        <taxon>unclassified sequences</taxon>
        <taxon>metagenomes</taxon>
        <taxon>ecological metagenomes</taxon>
    </lineage>
</organism>
<gene>
    <name evidence="4" type="primary">ompR_26</name>
    <name evidence="4" type="ORF">GALL_510750</name>
</gene>
<dbReference type="EMBL" id="MLJW01005986">
    <property type="protein sequence ID" value="OIQ67346.1"/>
    <property type="molecule type" value="Genomic_DNA"/>
</dbReference>
<feature type="domain" description="Response regulatory" evidence="3">
    <location>
        <begin position="2"/>
        <end position="121"/>
    </location>
</feature>
<dbReference type="PANTHER" id="PTHR44591">
    <property type="entry name" value="STRESS RESPONSE REGULATOR PROTEIN 1"/>
    <property type="match status" value="1"/>
</dbReference>
<feature type="region of interest" description="Disordered" evidence="2">
    <location>
        <begin position="322"/>
        <end position="342"/>
    </location>
</feature>
<dbReference type="SMART" id="SM00448">
    <property type="entry name" value="REC"/>
    <property type="match status" value="1"/>
</dbReference>
<keyword evidence="1" id="KW-0597">Phosphoprotein</keyword>
<accession>A0A1J5P807</accession>
<dbReference type="InterPro" id="IPR050595">
    <property type="entry name" value="Bact_response_regulator"/>
</dbReference>
<dbReference type="SUPFAM" id="SSF52172">
    <property type="entry name" value="CheY-like"/>
    <property type="match status" value="1"/>
</dbReference>
<dbReference type="Gene3D" id="3.40.50.2300">
    <property type="match status" value="1"/>
</dbReference>
<sequence length="342" mass="37675">MKILVVDDDEMFLAMMPVFLSAAGFSDFTLATSAKETVRAIVRSPVAFDLCLLDLIMPEIDGIELCRWLRNEPGYKHTPILMVTSKADKVHIDRAFAAGATDYVTKPIDAYDLANTIRRSVALVGPTATANTLPSNGVDFQRAVHLQGVPRLLDYKAAENYLLVSSRVGLLSTRIFAFKIRNIGKIFARSNSEDFLSVLTAVGIAISHSLKASEYFFAYAGEGAYVCVARTRTDINLGRIEQDVNRFIRRMHLTDKAGIPIDVHVYVGTQIRGGLVRSGRGAVDAMTIAIRKAEEKANTEDTDEETKAALFGAFDVRWAESRNSAKIERSQRTGGTDKPKVH</sequence>
<protein>
    <submittedName>
        <fullName evidence="4">Transcriptional regulatory protein OmpR</fullName>
    </submittedName>
</protein>
<evidence type="ECO:0000256" key="1">
    <source>
        <dbReference type="ARBA" id="ARBA00022553"/>
    </source>
</evidence>
<evidence type="ECO:0000313" key="4">
    <source>
        <dbReference type="EMBL" id="OIQ67346.1"/>
    </source>
</evidence>
<evidence type="ECO:0000256" key="2">
    <source>
        <dbReference type="SAM" id="MobiDB-lite"/>
    </source>
</evidence>
<dbReference type="PANTHER" id="PTHR44591:SF3">
    <property type="entry name" value="RESPONSE REGULATORY DOMAIN-CONTAINING PROTEIN"/>
    <property type="match status" value="1"/>
</dbReference>
<dbReference type="Pfam" id="PF00072">
    <property type="entry name" value="Response_reg"/>
    <property type="match status" value="1"/>
</dbReference>